<evidence type="ECO:0000313" key="3">
    <source>
        <dbReference type="Proteomes" id="UP000605990"/>
    </source>
</evidence>
<dbReference type="InterPro" id="IPR036515">
    <property type="entry name" value="Transposase_17_sf"/>
</dbReference>
<comment type="caution">
    <text evidence="2">The sequence shown here is derived from an EMBL/GenBank/DDBJ whole genome shotgun (WGS) entry which is preliminary data.</text>
</comment>
<dbReference type="Pfam" id="PF01797">
    <property type="entry name" value="Y1_Tnp"/>
    <property type="match status" value="1"/>
</dbReference>
<gene>
    <name evidence="2" type="ORF">H8R27_08410</name>
</gene>
<dbReference type="PANTHER" id="PTHR34322:SF2">
    <property type="entry name" value="TRANSPOSASE IS200-LIKE DOMAIN-CONTAINING PROTEIN"/>
    <property type="match status" value="1"/>
</dbReference>
<feature type="domain" description="Transposase IS200-like" evidence="1">
    <location>
        <begin position="7"/>
        <end position="121"/>
    </location>
</feature>
<reference evidence="2 3" key="1">
    <citation type="submission" date="2020-08" db="EMBL/GenBank/DDBJ databases">
        <title>Description of novel Flavobacterium F-408 isolate.</title>
        <authorList>
            <person name="Saticioglu I.B."/>
            <person name="Duman M."/>
            <person name="Altun S."/>
        </authorList>
    </citation>
    <scope>NUCLEOTIDE SEQUENCE [LARGE SCALE GENOMIC DNA]</scope>
    <source>
        <strain evidence="2 3">F-408</strain>
    </source>
</reference>
<dbReference type="EMBL" id="JACRUN010000004">
    <property type="protein sequence ID" value="MBC5834907.1"/>
    <property type="molecule type" value="Genomic_DNA"/>
</dbReference>
<keyword evidence="3" id="KW-1185">Reference proteome</keyword>
<evidence type="ECO:0000313" key="2">
    <source>
        <dbReference type="EMBL" id="MBC5834907.1"/>
    </source>
</evidence>
<dbReference type="RefSeq" id="WP_166128380.1">
    <property type="nucleotide sequence ID" value="NZ_JAANOQ010000005.1"/>
</dbReference>
<dbReference type="PANTHER" id="PTHR34322">
    <property type="entry name" value="TRANSPOSASE, Y1_TNP DOMAIN-CONTAINING"/>
    <property type="match status" value="1"/>
</dbReference>
<organism evidence="2 3">
    <name type="scientific">Flavobacterium bernardetii</name>
    <dbReference type="NCBI Taxonomy" id="2813823"/>
    <lineage>
        <taxon>Bacteria</taxon>
        <taxon>Pseudomonadati</taxon>
        <taxon>Bacteroidota</taxon>
        <taxon>Flavobacteriia</taxon>
        <taxon>Flavobacteriales</taxon>
        <taxon>Flavobacteriaceae</taxon>
        <taxon>Flavobacterium</taxon>
    </lineage>
</organism>
<dbReference type="Proteomes" id="UP000605990">
    <property type="component" value="Unassembled WGS sequence"/>
</dbReference>
<dbReference type="SUPFAM" id="SSF143422">
    <property type="entry name" value="Transposase IS200-like"/>
    <property type="match status" value="1"/>
</dbReference>
<dbReference type="SMART" id="SM01321">
    <property type="entry name" value="Y1_Tnp"/>
    <property type="match status" value="1"/>
</dbReference>
<proteinExistence type="predicted"/>
<protein>
    <submittedName>
        <fullName evidence="2">Transposase</fullName>
    </submittedName>
</protein>
<sequence length="182" mass="22055">MKLEILEKDKIYHIYNRGINGEPIFTSDENKRYFLKLYLKYLENKVETFAYCLMDNHFHFVIRINNETEVTQALSNLFNAYAKSFNKQQNRTGSLFEKHFKRIQIENEEYLKNVIQYIHLNPKHHLDMDYKSFTFSSYLTILSNKATNLLRNEVIRLFEDIDNFIYCHDFKNEVLSEKQKLE</sequence>
<accession>A0ABR7IYS7</accession>
<dbReference type="Gene3D" id="3.30.70.1290">
    <property type="entry name" value="Transposase IS200-like"/>
    <property type="match status" value="1"/>
</dbReference>
<name>A0ABR7IYS7_9FLAO</name>
<dbReference type="InterPro" id="IPR002686">
    <property type="entry name" value="Transposase_17"/>
</dbReference>
<evidence type="ECO:0000259" key="1">
    <source>
        <dbReference type="SMART" id="SM01321"/>
    </source>
</evidence>